<dbReference type="CDD" id="cd04301">
    <property type="entry name" value="NAT_SF"/>
    <property type="match status" value="1"/>
</dbReference>
<dbReference type="RefSeq" id="WP_350721979.1">
    <property type="nucleotide sequence ID" value="NZ_JBEPCO010000033.1"/>
</dbReference>
<dbReference type="InterPro" id="IPR000182">
    <property type="entry name" value="GNAT_dom"/>
</dbReference>
<protein>
    <submittedName>
        <fullName evidence="2">GNAT family N-acetyltransferase</fullName>
        <ecNumber evidence="2">2.3.1.-</ecNumber>
    </submittedName>
</protein>
<organism evidence="2 3">
    <name type="scientific">Streptomyces flaveolus</name>
    <dbReference type="NCBI Taxonomy" id="67297"/>
    <lineage>
        <taxon>Bacteria</taxon>
        <taxon>Bacillati</taxon>
        <taxon>Actinomycetota</taxon>
        <taxon>Actinomycetes</taxon>
        <taxon>Kitasatosporales</taxon>
        <taxon>Streptomycetaceae</taxon>
        <taxon>Streptomyces</taxon>
    </lineage>
</organism>
<name>A0ABV1VPK0_9ACTN</name>
<dbReference type="SUPFAM" id="SSF55729">
    <property type="entry name" value="Acyl-CoA N-acyltransferases (Nat)"/>
    <property type="match status" value="1"/>
</dbReference>
<reference evidence="2 3" key="1">
    <citation type="submission" date="2024-06" db="EMBL/GenBank/DDBJ databases">
        <title>The Natural Products Discovery Center: Release of the First 8490 Sequenced Strains for Exploring Actinobacteria Biosynthetic Diversity.</title>
        <authorList>
            <person name="Kalkreuter E."/>
            <person name="Kautsar S.A."/>
            <person name="Yang D."/>
            <person name="Bader C.D."/>
            <person name="Teijaro C.N."/>
            <person name="Fluegel L."/>
            <person name="Davis C.M."/>
            <person name="Simpson J.R."/>
            <person name="Lauterbach L."/>
            <person name="Steele A.D."/>
            <person name="Gui C."/>
            <person name="Meng S."/>
            <person name="Li G."/>
            <person name="Viehrig K."/>
            <person name="Ye F."/>
            <person name="Su P."/>
            <person name="Kiefer A.F."/>
            <person name="Nichols A."/>
            <person name="Cepeda A.J."/>
            <person name="Yan W."/>
            <person name="Fan B."/>
            <person name="Jiang Y."/>
            <person name="Adhikari A."/>
            <person name="Zheng C.-J."/>
            <person name="Schuster L."/>
            <person name="Cowan T.M."/>
            <person name="Smanski M.J."/>
            <person name="Chevrette M.G."/>
            <person name="De Carvalho L.P.S."/>
            <person name="Shen B."/>
        </authorList>
    </citation>
    <scope>NUCLEOTIDE SEQUENCE [LARGE SCALE GENOMIC DNA]</scope>
    <source>
        <strain evidence="2 3">NPDC000632</strain>
    </source>
</reference>
<sequence length="195" mass="21038">MSHETNPSLEKDGYRAQPARFTDSRVLLRTAPAPFFPNRFAEHPHACTACTLAAASATVAEDVERRCPESRRLLAWTGMAVDLRVTRPPTPEGYTVAVERVGRVLHVRVRNAAGEPAAQGQAALLGEAAVMDRVATVESHRRRGLGSFVLRTLADQAVAQGAGTGVLGATDPGRALYETPGWKKHSTLAECIYRP</sequence>
<dbReference type="PROSITE" id="PS51186">
    <property type="entry name" value="GNAT"/>
    <property type="match status" value="1"/>
</dbReference>
<accession>A0ABV1VPK0</accession>
<dbReference type="EC" id="2.3.1.-" evidence="2"/>
<dbReference type="InterPro" id="IPR016181">
    <property type="entry name" value="Acyl_CoA_acyltransferase"/>
</dbReference>
<gene>
    <name evidence="2" type="ORF">ABT322_32760</name>
</gene>
<dbReference type="Pfam" id="PF00583">
    <property type="entry name" value="Acetyltransf_1"/>
    <property type="match status" value="1"/>
</dbReference>
<proteinExistence type="predicted"/>
<evidence type="ECO:0000259" key="1">
    <source>
        <dbReference type="PROSITE" id="PS51186"/>
    </source>
</evidence>
<dbReference type="Proteomes" id="UP001490330">
    <property type="component" value="Unassembled WGS sequence"/>
</dbReference>
<dbReference type="Gene3D" id="3.40.630.30">
    <property type="match status" value="1"/>
</dbReference>
<comment type="caution">
    <text evidence="2">The sequence shown here is derived from an EMBL/GenBank/DDBJ whole genome shotgun (WGS) entry which is preliminary data.</text>
</comment>
<evidence type="ECO:0000313" key="2">
    <source>
        <dbReference type="EMBL" id="MER6908425.1"/>
    </source>
</evidence>
<keyword evidence="2" id="KW-0808">Transferase</keyword>
<dbReference type="GO" id="GO:0016746">
    <property type="term" value="F:acyltransferase activity"/>
    <property type="evidence" value="ECO:0007669"/>
    <property type="project" value="UniProtKB-KW"/>
</dbReference>
<keyword evidence="3" id="KW-1185">Reference proteome</keyword>
<evidence type="ECO:0000313" key="3">
    <source>
        <dbReference type="Proteomes" id="UP001490330"/>
    </source>
</evidence>
<dbReference type="EMBL" id="JBEPCV010000045">
    <property type="protein sequence ID" value="MER6908425.1"/>
    <property type="molecule type" value="Genomic_DNA"/>
</dbReference>
<feature type="domain" description="N-acetyltransferase" evidence="1">
    <location>
        <begin position="63"/>
        <end position="195"/>
    </location>
</feature>
<keyword evidence="2" id="KW-0012">Acyltransferase</keyword>